<evidence type="ECO:0000256" key="1">
    <source>
        <dbReference type="SAM" id="MobiDB-lite"/>
    </source>
</evidence>
<dbReference type="GeneID" id="303172183"/>
<feature type="transmembrane region" description="Helical" evidence="2">
    <location>
        <begin position="189"/>
        <end position="209"/>
    </location>
</feature>
<dbReference type="AlphaFoldDB" id="A0A1R4F8F0"/>
<keyword evidence="2" id="KW-1133">Transmembrane helix</keyword>
<dbReference type="GO" id="GO:0080120">
    <property type="term" value="P:CAAX-box protein maturation"/>
    <property type="evidence" value="ECO:0007669"/>
    <property type="project" value="UniProtKB-ARBA"/>
</dbReference>
<dbReference type="EMBL" id="FUHU01000020">
    <property type="protein sequence ID" value="SJM52175.1"/>
    <property type="molecule type" value="Genomic_DNA"/>
</dbReference>
<evidence type="ECO:0000256" key="2">
    <source>
        <dbReference type="SAM" id="Phobius"/>
    </source>
</evidence>
<keyword evidence="5" id="KW-1185">Reference proteome</keyword>
<accession>A0A1R4F8F0</accession>
<feature type="transmembrane region" description="Helical" evidence="2">
    <location>
        <begin position="96"/>
        <end position="123"/>
    </location>
</feature>
<gene>
    <name evidence="4" type="ORF">CZ674_03055</name>
</gene>
<sequence length="535" mass="55202">MSYTPGNPYGQNPNGQAANAQSGYVQPQFGQGAGNWTAPGAVGGARPWDLGPGGVPLAPMQQAPQPRKSGTPAVMPLAGQTYASAFRPLPKRWGRFLLGLGIALGMFLLSQAPSTILVFFLLADAPMTALTDPNQLMSLLMTSDWLLVVTNIGWGIMIAGSIATMAIYGPGAWKYLLSVAGKWRWGLTLKALGLFAGPFAIYIGFTLMVEEGLTWQFDPNWLLVFSVLLLTPLQATGEEFLFRGVLTQKIGGWIPHQIVAALVSGGVTGFIFGAIHGHGFSLATLQLMCVGWVCSLLTHRTGGLEAASALHTLNNMFIMLPLAFMGVSALDPTMGGAAGVQSPLIVLASFGLAMFALGSSYALAHFFLKKEQRVTVGAPGAEALLAPAYAVAFGGPVGYAGAPRPAAGGVSNPMGGYGAGGQQYGGQPGAQQFGRQPGYAPPASAAAPTYAPPPSAVAPSQHNPYAPRPQGGAPVGSAPVGSASVGSAPAADGQSYGGARDGAFTTREPFAQPGSEQRDDAGQQSNRGHWQPPTN</sequence>
<feature type="region of interest" description="Disordered" evidence="1">
    <location>
        <begin position="1"/>
        <end position="20"/>
    </location>
</feature>
<organism evidence="4 5">
    <name type="scientific">Agrococcus casei LMG 22410</name>
    <dbReference type="NCBI Taxonomy" id="1255656"/>
    <lineage>
        <taxon>Bacteria</taxon>
        <taxon>Bacillati</taxon>
        <taxon>Actinomycetota</taxon>
        <taxon>Actinomycetes</taxon>
        <taxon>Micrococcales</taxon>
        <taxon>Microbacteriaceae</taxon>
        <taxon>Agrococcus</taxon>
    </lineage>
</organism>
<feature type="transmembrane region" description="Helical" evidence="2">
    <location>
        <begin position="221"/>
        <end position="242"/>
    </location>
</feature>
<feature type="compositionally biased region" description="Low complexity" evidence="1">
    <location>
        <begin position="429"/>
        <end position="449"/>
    </location>
</feature>
<dbReference type="OrthoDB" id="2680086at2"/>
<dbReference type="GO" id="GO:0004175">
    <property type="term" value="F:endopeptidase activity"/>
    <property type="evidence" value="ECO:0007669"/>
    <property type="project" value="UniProtKB-ARBA"/>
</dbReference>
<feature type="transmembrane region" description="Helical" evidence="2">
    <location>
        <begin position="145"/>
        <end position="168"/>
    </location>
</feature>
<keyword evidence="2" id="KW-0472">Membrane</keyword>
<dbReference type="Proteomes" id="UP000195787">
    <property type="component" value="Unassembled WGS sequence"/>
</dbReference>
<evidence type="ECO:0000313" key="5">
    <source>
        <dbReference type="Proteomes" id="UP000195787"/>
    </source>
</evidence>
<feature type="transmembrane region" description="Helical" evidence="2">
    <location>
        <begin position="310"/>
        <end position="330"/>
    </location>
</feature>
<feature type="compositionally biased region" description="Polar residues" evidence="1">
    <location>
        <begin position="522"/>
        <end position="535"/>
    </location>
</feature>
<evidence type="ECO:0000259" key="3">
    <source>
        <dbReference type="Pfam" id="PF02517"/>
    </source>
</evidence>
<feature type="region of interest" description="Disordered" evidence="1">
    <location>
        <begin position="419"/>
        <end position="535"/>
    </location>
</feature>
<dbReference type="Pfam" id="PF02517">
    <property type="entry name" value="Rce1-like"/>
    <property type="match status" value="1"/>
</dbReference>
<feature type="compositionally biased region" description="Low complexity" evidence="1">
    <location>
        <begin position="471"/>
        <end position="491"/>
    </location>
</feature>
<protein>
    <recommendedName>
        <fullName evidence="3">CAAX prenyl protease 2/Lysostaphin resistance protein A-like domain-containing protein</fullName>
    </recommendedName>
</protein>
<dbReference type="RefSeq" id="WP_086991072.1">
    <property type="nucleotide sequence ID" value="NZ_FUHU01000020.1"/>
</dbReference>
<feature type="compositionally biased region" description="Gly residues" evidence="1">
    <location>
        <begin position="419"/>
        <end position="428"/>
    </location>
</feature>
<feature type="transmembrane region" description="Helical" evidence="2">
    <location>
        <begin position="280"/>
        <end position="298"/>
    </location>
</feature>
<feature type="domain" description="CAAX prenyl protease 2/Lysostaphin resistance protein A-like" evidence="3">
    <location>
        <begin position="221"/>
        <end position="317"/>
    </location>
</feature>
<dbReference type="InterPro" id="IPR003675">
    <property type="entry name" value="Rce1/LyrA-like_dom"/>
</dbReference>
<keyword evidence="2" id="KW-0812">Transmembrane</keyword>
<reference evidence="4 5" key="1">
    <citation type="submission" date="2017-02" db="EMBL/GenBank/DDBJ databases">
        <authorList>
            <person name="Peterson S.W."/>
        </authorList>
    </citation>
    <scope>NUCLEOTIDE SEQUENCE [LARGE SCALE GENOMIC DNA]</scope>
    <source>
        <strain evidence="4 5">LMG 22410</strain>
    </source>
</reference>
<evidence type="ECO:0000313" key="4">
    <source>
        <dbReference type="EMBL" id="SJM52175.1"/>
    </source>
</evidence>
<feature type="transmembrane region" description="Helical" evidence="2">
    <location>
        <begin position="342"/>
        <end position="364"/>
    </location>
</feature>
<feature type="transmembrane region" description="Helical" evidence="2">
    <location>
        <begin position="254"/>
        <end position="274"/>
    </location>
</feature>
<name>A0A1R4F8F0_9MICO</name>
<proteinExistence type="predicted"/>